<dbReference type="PANTHER" id="PTHR30435">
    <property type="entry name" value="FLAGELLAR PROTEIN"/>
    <property type="match status" value="1"/>
</dbReference>
<evidence type="ECO:0000313" key="10">
    <source>
        <dbReference type="Proteomes" id="UP000050430"/>
    </source>
</evidence>
<dbReference type="OrthoDB" id="9792068at2"/>
<evidence type="ECO:0000256" key="5">
    <source>
        <dbReference type="ARBA" id="ARBA00024934"/>
    </source>
</evidence>
<evidence type="ECO:0000259" key="8">
    <source>
        <dbReference type="Pfam" id="PF00460"/>
    </source>
</evidence>
<dbReference type="GO" id="GO:0071978">
    <property type="term" value="P:bacterial-type flagellum-dependent swarming motility"/>
    <property type="evidence" value="ECO:0007669"/>
    <property type="project" value="TreeGrafter"/>
</dbReference>
<comment type="caution">
    <text evidence="9">The sequence shown here is derived from an EMBL/GenBank/DDBJ whole genome shotgun (WGS) entry which is preliminary data.</text>
</comment>
<keyword evidence="10" id="KW-1185">Reference proteome</keyword>
<evidence type="ECO:0000256" key="2">
    <source>
        <dbReference type="ARBA" id="ARBA00009677"/>
    </source>
</evidence>
<evidence type="ECO:0000313" key="9">
    <source>
        <dbReference type="EMBL" id="KPL71101.1"/>
    </source>
</evidence>
<dbReference type="PIRSF" id="PIRSF002889">
    <property type="entry name" value="Rod_FlgB"/>
    <property type="match status" value="1"/>
</dbReference>
<sequence length="133" mass="14466">MTDPITGDSSLNIASKAMDGLSLRRNVISQNVANVDTPGYHALELNFESELKRSMSSSPKLSMKLTSPKHQLPKDQASGPYMAKLRSGGTERADGNNVDIDQELVEMTETGIRYSALTTAVTKKLSLLKNIAR</sequence>
<accession>A0A0P6X7I9</accession>
<dbReference type="InterPro" id="IPR001444">
    <property type="entry name" value="Flag_bb_rod_N"/>
</dbReference>
<dbReference type="PANTHER" id="PTHR30435:SF12">
    <property type="entry name" value="FLAGELLAR BASAL BODY ROD PROTEIN FLGB"/>
    <property type="match status" value="1"/>
</dbReference>
<dbReference type="RefSeq" id="WP_062422848.1">
    <property type="nucleotide sequence ID" value="NZ_BBYA01000011.1"/>
</dbReference>
<organism evidence="9 10">
    <name type="scientific">Leptolinea tardivitalis</name>
    <dbReference type="NCBI Taxonomy" id="229920"/>
    <lineage>
        <taxon>Bacteria</taxon>
        <taxon>Bacillati</taxon>
        <taxon>Chloroflexota</taxon>
        <taxon>Anaerolineae</taxon>
        <taxon>Anaerolineales</taxon>
        <taxon>Anaerolineaceae</taxon>
        <taxon>Leptolinea</taxon>
    </lineage>
</organism>
<dbReference type="InterPro" id="IPR006300">
    <property type="entry name" value="FlgB"/>
</dbReference>
<feature type="domain" description="Flagellar basal body rod protein N-terminal" evidence="8">
    <location>
        <begin position="11"/>
        <end position="40"/>
    </location>
</feature>
<dbReference type="EMBL" id="LGCK01000012">
    <property type="protein sequence ID" value="KPL71101.1"/>
    <property type="molecule type" value="Genomic_DNA"/>
</dbReference>
<dbReference type="AlphaFoldDB" id="A0A0P6X7I9"/>
<evidence type="ECO:0000256" key="7">
    <source>
        <dbReference type="SAM" id="MobiDB-lite"/>
    </source>
</evidence>
<comment type="subcellular location">
    <subcellularLocation>
        <location evidence="1 6">Bacterial flagellum basal body</location>
    </subcellularLocation>
</comment>
<dbReference type="Proteomes" id="UP000050430">
    <property type="component" value="Unassembled WGS sequence"/>
</dbReference>
<comment type="function">
    <text evidence="5 6">Structural component of flagellum, the bacterial motility apparatus. Part of the rod structure of flagellar basal body.</text>
</comment>
<evidence type="ECO:0000256" key="6">
    <source>
        <dbReference type="PIRNR" id="PIRNR002889"/>
    </source>
</evidence>
<protein>
    <recommendedName>
        <fullName evidence="3 6">Flagellar basal body rod protein FlgB</fullName>
    </recommendedName>
</protein>
<evidence type="ECO:0000256" key="4">
    <source>
        <dbReference type="ARBA" id="ARBA00023143"/>
    </source>
</evidence>
<evidence type="ECO:0000256" key="3">
    <source>
        <dbReference type="ARBA" id="ARBA00014376"/>
    </source>
</evidence>
<comment type="similarity">
    <text evidence="2 6">Belongs to the flagella basal body rod proteins family.</text>
</comment>
<gene>
    <name evidence="9" type="ORF">ADM99_12585</name>
</gene>
<name>A0A0P6X7I9_9CHLR</name>
<feature type="compositionally biased region" description="Low complexity" evidence="7">
    <location>
        <begin position="56"/>
        <end position="68"/>
    </location>
</feature>
<feature type="region of interest" description="Disordered" evidence="7">
    <location>
        <begin position="56"/>
        <end position="98"/>
    </location>
</feature>
<dbReference type="STRING" id="229920.ADM99_12585"/>
<dbReference type="NCBIfam" id="TIGR01396">
    <property type="entry name" value="FlgB"/>
    <property type="match status" value="1"/>
</dbReference>
<reference evidence="9 10" key="1">
    <citation type="submission" date="2015-07" db="EMBL/GenBank/DDBJ databases">
        <title>Genome sequence of Leptolinea tardivitalis DSM 16556.</title>
        <authorList>
            <person name="Hemp J."/>
            <person name="Ward L.M."/>
            <person name="Pace L.A."/>
            <person name="Fischer W.W."/>
        </authorList>
    </citation>
    <scope>NUCLEOTIDE SEQUENCE [LARGE SCALE GENOMIC DNA]</scope>
    <source>
        <strain evidence="9 10">YMTK-2</strain>
    </source>
</reference>
<proteinExistence type="inferred from homology"/>
<comment type="subunit">
    <text evidence="6">The basal body constitutes a major portion of the flagellar organelle and consists of a number of rings mounted on a central rod.</text>
</comment>
<dbReference type="GO" id="GO:0030694">
    <property type="term" value="C:bacterial-type flagellum basal body, rod"/>
    <property type="evidence" value="ECO:0007669"/>
    <property type="project" value="InterPro"/>
</dbReference>
<evidence type="ECO:0000256" key="1">
    <source>
        <dbReference type="ARBA" id="ARBA00004117"/>
    </source>
</evidence>
<dbReference type="Pfam" id="PF00460">
    <property type="entry name" value="Flg_bb_rod"/>
    <property type="match status" value="1"/>
</dbReference>
<keyword evidence="4 6" id="KW-0975">Bacterial flagellum</keyword>